<geneLocation type="plasmid" evidence="5 6">
    <name>unnamed7</name>
</geneLocation>
<dbReference type="AlphaFoldDB" id="A0A2U9SBZ7"/>
<organism evidence="5 6">
    <name type="scientific">Azospirillum ramasamyi</name>
    <dbReference type="NCBI Taxonomy" id="682998"/>
    <lineage>
        <taxon>Bacteria</taxon>
        <taxon>Pseudomonadati</taxon>
        <taxon>Pseudomonadota</taxon>
        <taxon>Alphaproteobacteria</taxon>
        <taxon>Rhodospirillales</taxon>
        <taxon>Azospirillaceae</taxon>
        <taxon>Azospirillum</taxon>
    </lineage>
</organism>
<dbReference type="EMBL" id="CP029831">
    <property type="protein sequence ID" value="AWU96353.1"/>
    <property type="molecule type" value="Genomic_DNA"/>
</dbReference>
<feature type="domain" description="ABC transporter" evidence="4">
    <location>
        <begin position="4"/>
        <end position="203"/>
    </location>
</feature>
<dbReference type="PANTHER" id="PTHR43776:SF5">
    <property type="entry name" value="ATPASE COMPONENT OF ABC-TYPE TRANSPORT SYSTEM"/>
    <property type="match status" value="1"/>
</dbReference>
<name>A0A2U9SBZ7_9PROT</name>
<dbReference type="GO" id="GO:0016887">
    <property type="term" value="F:ATP hydrolysis activity"/>
    <property type="evidence" value="ECO:0007669"/>
    <property type="project" value="InterPro"/>
</dbReference>
<dbReference type="SUPFAM" id="SSF52540">
    <property type="entry name" value="P-loop containing nucleoside triphosphate hydrolases"/>
    <property type="match status" value="1"/>
</dbReference>
<dbReference type="RefSeq" id="WP_111069093.1">
    <property type="nucleotide sequence ID" value="NZ_CP029831.1"/>
</dbReference>
<dbReference type="Proteomes" id="UP000249605">
    <property type="component" value="Plasmid unnamed7"/>
</dbReference>
<dbReference type="PROSITE" id="PS00211">
    <property type="entry name" value="ABC_TRANSPORTER_1"/>
    <property type="match status" value="1"/>
</dbReference>
<dbReference type="InterPro" id="IPR050319">
    <property type="entry name" value="ABC_transp_ATP-bind"/>
</dbReference>
<dbReference type="Gene3D" id="3.40.50.300">
    <property type="entry name" value="P-loop containing nucleotide triphosphate hydrolases"/>
    <property type="match status" value="1"/>
</dbReference>
<dbReference type="KEGG" id="azm:DM194_18890"/>
<reference evidence="5 6" key="1">
    <citation type="submission" date="2018-06" db="EMBL/GenBank/DDBJ databases">
        <title>Complete genome sequencing of Azospirillum sp. M2T2B2.</title>
        <authorList>
            <person name="Heo J."/>
            <person name="Kim S.-J."/>
            <person name="Kwon S.-W."/>
            <person name="Anandham R."/>
        </authorList>
    </citation>
    <scope>NUCLEOTIDE SEQUENCE [LARGE SCALE GENOMIC DNA]</scope>
    <source>
        <strain evidence="5 6">M2T2B2</strain>
        <plasmid evidence="5 6">unnamed7</plasmid>
    </source>
</reference>
<proteinExistence type="predicted"/>
<dbReference type="PANTHER" id="PTHR43776">
    <property type="entry name" value="TRANSPORT ATP-BINDING PROTEIN"/>
    <property type="match status" value="1"/>
</dbReference>
<evidence type="ECO:0000313" key="6">
    <source>
        <dbReference type="Proteomes" id="UP000249605"/>
    </source>
</evidence>
<accession>A0A2U9SBZ7</accession>
<sequence length="203" mass="21979">MLEARSIDFAWSASGPKVLDDVSLTAAPGEVLGIRGPSGTGKTTLARILGGFLRPIRGEVRLDGAPLPATGVSPVQVLFQHAETAVNPRWKVGRILAEGWRPDDATLQRFGIEPDWHGRYPHELSGGELQRVAIVRALGPATRVLIADEMTAMHDAISQARLWHAMLEVIRARKLAIIAISHDAALLHAIDARIMTLNKGCLK</sequence>
<dbReference type="GO" id="GO:0005524">
    <property type="term" value="F:ATP binding"/>
    <property type="evidence" value="ECO:0007669"/>
    <property type="project" value="UniProtKB-KW"/>
</dbReference>
<dbReference type="InterPro" id="IPR003439">
    <property type="entry name" value="ABC_transporter-like_ATP-bd"/>
</dbReference>
<evidence type="ECO:0000256" key="1">
    <source>
        <dbReference type="ARBA" id="ARBA00022448"/>
    </source>
</evidence>
<dbReference type="SMART" id="SM00382">
    <property type="entry name" value="AAA"/>
    <property type="match status" value="1"/>
</dbReference>
<keyword evidence="1" id="KW-0813">Transport</keyword>
<dbReference type="InterPro" id="IPR003593">
    <property type="entry name" value="AAA+_ATPase"/>
</dbReference>
<dbReference type="InterPro" id="IPR017871">
    <property type="entry name" value="ABC_transporter-like_CS"/>
</dbReference>
<evidence type="ECO:0000313" key="5">
    <source>
        <dbReference type="EMBL" id="AWU96353.1"/>
    </source>
</evidence>
<gene>
    <name evidence="5" type="ORF">DM194_18890</name>
</gene>
<dbReference type="PROSITE" id="PS50893">
    <property type="entry name" value="ABC_TRANSPORTER_2"/>
    <property type="match status" value="1"/>
</dbReference>
<dbReference type="GO" id="GO:0055085">
    <property type="term" value="P:transmembrane transport"/>
    <property type="evidence" value="ECO:0007669"/>
    <property type="project" value="UniProtKB-ARBA"/>
</dbReference>
<keyword evidence="6" id="KW-1185">Reference proteome</keyword>
<evidence type="ECO:0000259" key="4">
    <source>
        <dbReference type="PROSITE" id="PS50893"/>
    </source>
</evidence>
<evidence type="ECO:0000256" key="2">
    <source>
        <dbReference type="ARBA" id="ARBA00022741"/>
    </source>
</evidence>
<dbReference type="InterPro" id="IPR027417">
    <property type="entry name" value="P-loop_NTPase"/>
</dbReference>
<keyword evidence="5" id="KW-0614">Plasmid</keyword>
<keyword evidence="2" id="KW-0547">Nucleotide-binding</keyword>
<evidence type="ECO:0000256" key="3">
    <source>
        <dbReference type="ARBA" id="ARBA00022840"/>
    </source>
</evidence>
<dbReference type="Pfam" id="PF00005">
    <property type="entry name" value="ABC_tran"/>
    <property type="match status" value="1"/>
</dbReference>
<keyword evidence="3 5" id="KW-0067">ATP-binding</keyword>
<protein>
    <submittedName>
        <fullName evidence="5">ABC transporter ATP-binding protein</fullName>
    </submittedName>
</protein>
<dbReference type="OrthoDB" id="9784450at2"/>